<dbReference type="EMBL" id="JPQT01000141">
    <property type="protein sequence ID" value="KFE45816.1"/>
    <property type="molecule type" value="Genomic_DNA"/>
</dbReference>
<evidence type="ECO:0000313" key="9">
    <source>
        <dbReference type="EMBL" id="KFE45816.1"/>
    </source>
</evidence>
<keyword evidence="4" id="KW-1003">Cell membrane</keyword>
<dbReference type="RefSeq" id="WP_020293454.1">
    <property type="nucleotide sequence ID" value="NZ_JPQT01000141.1"/>
</dbReference>
<keyword evidence="6 8" id="KW-1133">Transmembrane helix</keyword>
<gene>
    <name evidence="9" type="ORF">IV02_25740</name>
</gene>
<evidence type="ECO:0000256" key="4">
    <source>
        <dbReference type="ARBA" id="ARBA00022475"/>
    </source>
</evidence>
<dbReference type="GO" id="GO:1903785">
    <property type="term" value="P:L-valine transmembrane transport"/>
    <property type="evidence" value="ECO:0007669"/>
    <property type="project" value="TreeGrafter"/>
</dbReference>
<evidence type="ECO:0000256" key="8">
    <source>
        <dbReference type="SAM" id="Phobius"/>
    </source>
</evidence>
<evidence type="ECO:0000256" key="7">
    <source>
        <dbReference type="ARBA" id="ARBA00023136"/>
    </source>
</evidence>
<evidence type="ECO:0000256" key="3">
    <source>
        <dbReference type="ARBA" id="ARBA00022448"/>
    </source>
</evidence>
<protein>
    <submittedName>
        <fullName evidence="9">Branched-chain amino acid ABC transporter permease</fullName>
    </submittedName>
</protein>
<feature type="transmembrane region" description="Helical" evidence="8">
    <location>
        <begin position="132"/>
        <end position="154"/>
    </location>
</feature>
<dbReference type="InterPro" id="IPR011606">
    <property type="entry name" value="Brnchd-chn_aa_trnsp_permease"/>
</dbReference>
<feature type="transmembrane region" description="Helical" evidence="8">
    <location>
        <begin position="161"/>
        <end position="182"/>
    </location>
</feature>
<evidence type="ECO:0000256" key="6">
    <source>
        <dbReference type="ARBA" id="ARBA00022989"/>
    </source>
</evidence>
<dbReference type="Pfam" id="PF03591">
    <property type="entry name" value="AzlC"/>
    <property type="match status" value="1"/>
</dbReference>
<dbReference type="PATRIC" id="fig|317.174.peg.5256"/>
<comment type="subcellular location">
    <subcellularLocation>
        <location evidence="1">Cell membrane</location>
        <topology evidence="1">Multi-pass membrane protein</topology>
    </subcellularLocation>
</comment>
<dbReference type="PANTHER" id="PTHR34979:SF1">
    <property type="entry name" value="INNER MEMBRANE PROTEIN YGAZ"/>
    <property type="match status" value="1"/>
</dbReference>
<comment type="similarity">
    <text evidence="2">Belongs to the AzlC family.</text>
</comment>
<evidence type="ECO:0000256" key="2">
    <source>
        <dbReference type="ARBA" id="ARBA00010735"/>
    </source>
</evidence>
<comment type="caution">
    <text evidence="9">The sequence shown here is derived from an EMBL/GenBank/DDBJ whole genome shotgun (WGS) entry which is preliminary data.</text>
</comment>
<dbReference type="PANTHER" id="PTHR34979">
    <property type="entry name" value="INNER MEMBRANE PROTEIN YGAZ"/>
    <property type="match status" value="1"/>
</dbReference>
<accession>A0A085URK3</accession>
<dbReference type="Proteomes" id="UP000028643">
    <property type="component" value="Unassembled WGS sequence"/>
</dbReference>
<dbReference type="AlphaFoldDB" id="A0A085URK3"/>
<reference evidence="9 10" key="1">
    <citation type="submission" date="2014-07" db="EMBL/GenBank/DDBJ databases">
        <title>Draft Genome Sequences of Environmental Pseudomonas syringae strains.</title>
        <authorList>
            <person name="Baltrus D.A."/>
            <person name="Berge O."/>
            <person name="Morris C."/>
        </authorList>
    </citation>
    <scope>NUCLEOTIDE SEQUENCE [LARGE SCALE GENOMIC DNA]</scope>
    <source>
        <strain evidence="9 10">CEB003</strain>
    </source>
</reference>
<name>A0A085URK3_PSESX</name>
<keyword evidence="7 8" id="KW-0472">Membrane</keyword>
<evidence type="ECO:0000256" key="5">
    <source>
        <dbReference type="ARBA" id="ARBA00022692"/>
    </source>
</evidence>
<feature type="transmembrane region" description="Helical" evidence="8">
    <location>
        <begin position="55"/>
        <end position="80"/>
    </location>
</feature>
<feature type="transmembrane region" description="Helical" evidence="8">
    <location>
        <begin position="100"/>
        <end position="120"/>
    </location>
</feature>
<keyword evidence="5 8" id="KW-0812">Transmembrane</keyword>
<feature type="transmembrane region" description="Helical" evidence="8">
    <location>
        <begin position="21"/>
        <end position="43"/>
    </location>
</feature>
<feature type="transmembrane region" description="Helical" evidence="8">
    <location>
        <begin position="202"/>
        <end position="224"/>
    </location>
</feature>
<organism evidence="9 10">
    <name type="scientific">Pseudomonas syringae</name>
    <dbReference type="NCBI Taxonomy" id="317"/>
    <lineage>
        <taxon>Bacteria</taxon>
        <taxon>Pseudomonadati</taxon>
        <taxon>Pseudomonadota</taxon>
        <taxon>Gammaproteobacteria</taxon>
        <taxon>Pseudomonadales</taxon>
        <taxon>Pseudomonadaceae</taxon>
        <taxon>Pseudomonas</taxon>
    </lineage>
</organism>
<proteinExistence type="inferred from homology"/>
<evidence type="ECO:0000313" key="10">
    <source>
        <dbReference type="Proteomes" id="UP000028643"/>
    </source>
</evidence>
<sequence length="242" mass="26195">MSRTQLYLQGLRDSVPMIVGIIPFGIIFGTLAGVAGLSLWQAVGMSMFVYAGSAQFIVISLMGASAGAVVILLTTFIVNLRHVLYSATLQPQVSELPQRWRLLLAFWLTDETFAVVQRFYLVHGRTPLAHWYWLGVASALYASWVLSSLVGVLFGQAVPDMASWGLEFAMLATFIGIVVPLLRNQPQIAAALAAGAVALMTYAWPYKLGLMAAAFSGIAVGVILERRRATADSESTTKEVHS</sequence>
<keyword evidence="3" id="KW-0813">Transport</keyword>
<evidence type="ECO:0000256" key="1">
    <source>
        <dbReference type="ARBA" id="ARBA00004651"/>
    </source>
</evidence>
<dbReference type="GO" id="GO:0005886">
    <property type="term" value="C:plasma membrane"/>
    <property type="evidence" value="ECO:0007669"/>
    <property type="project" value="UniProtKB-SubCell"/>
</dbReference>